<evidence type="ECO:0000313" key="3">
    <source>
        <dbReference type="Proteomes" id="UP001549921"/>
    </source>
</evidence>
<proteinExistence type="predicted"/>
<gene>
    <name evidence="2" type="ORF">ABMA28_006502</name>
</gene>
<sequence length="166" mass="18765">MALQKPRPLETLQQVMTAFKQFEKKIDKLQDDVNYHGQTLTDLRIMVANLTSPADHRTNLEGKLDVPKRPSRKTTAIQYESDEPLKVKRKAAIQPLPSKIKAKSFQGPKFGVRSGLEAPFANKMPSSPKVTKHSLRPSKADAPRKATTLRSQKVNKVEKRRSKPKK</sequence>
<dbReference type="AlphaFoldDB" id="A0ABD0SLF3"/>
<evidence type="ECO:0008006" key="4">
    <source>
        <dbReference type="Google" id="ProtNLM"/>
    </source>
</evidence>
<accession>A0ABD0SLF3</accession>
<comment type="caution">
    <text evidence="2">The sequence shown here is derived from an EMBL/GenBank/DDBJ whole genome shotgun (WGS) entry which is preliminary data.</text>
</comment>
<reference evidence="2 3" key="1">
    <citation type="submission" date="2024-06" db="EMBL/GenBank/DDBJ databases">
        <title>A chromosome-level genome assembly of beet webworm, Loxostege sticticalis.</title>
        <authorList>
            <person name="Zhang Y."/>
        </authorList>
    </citation>
    <scope>NUCLEOTIDE SEQUENCE [LARGE SCALE GENOMIC DNA]</scope>
    <source>
        <strain evidence="2">AQ028</strain>
        <tissue evidence="2">Male pupae</tissue>
    </source>
</reference>
<dbReference type="Proteomes" id="UP001549921">
    <property type="component" value="Unassembled WGS sequence"/>
</dbReference>
<name>A0ABD0SLF3_LOXSC</name>
<feature type="region of interest" description="Disordered" evidence="1">
    <location>
        <begin position="111"/>
        <end position="166"/>
    </location>
</feature>
<protein>
    <recommendedName>
        <fullName evidence="4">Borealin</fullName>
    </recommendedName>
</protein>
<evidence type="ECO:0000313" key="2">
    <source>
        <dbReference type="EMBL" id="KAL0820670.1"/>
    </source>
</evidence>
<organism evidence="2 3">
    <name type="scientific">Loxostege sticticalis</name>
    <name type="common">Beet webworm moth</name>
    <dbReference type="NCBI Taxonomy" id="481309"/>
    <lineage>
        <taxon>Eukaryota</taxon>
        <taxon>Metazoa</taxon>
        <taxon>Ecdysozoa</taxon>
        <taxon>Arthropoda</taxon>
        <taxon>Hexapoda</taxon>
        <taxon>Insecta</taxon>
        <taxon>Pterygota</taxon>
        <taxon>Neoptera</taxon>
        <taxon>Endopterygota</taxon>
        <taxon>Lepidoptera</taxon>
        <taxon>Glossata</taxon>
        <taxon>Ditrysia</taxon>
        <taxon>Pyraloidea</taxon>
        <taxon>Crambidae</taxon>
        <taxon>Pyraustinae</taxon>
        <taxon>Loxostege</taxon>
    </lineage>
</organism>
<dbReference type="EMBL" id="JBEDNZ010000019">
    <property type="protein sequence ID" value="KAL0820670.1"/>
    <property type="molecule type" value="Genomic_DNA"/>
</dbReference>
<evidence type="ECO:0000256" key="1">
    <source>
        <dbReference type="SAM" id="MobiDB-lite"/>
    </source>
</evidence>